<dbReference type="InterPro" id="IPR001790">
    <property type="entry name" value="Ribosomal_uL10"/>
</dbReference>
<dbReference type="GO" id="GO:1990904">
    <property type="term" value="C:ribonucleoprotein complex"/>
    <property type="evidence" value="ECO:0007669"/>
    <property type="project" value="UniProtKB-KW"/>
</dbReference>
<dbReference type="GO" id="GO:0006412">
    <property type="term" value="P:translation"/>
    <property type="evidence" value="ECO:0007669"/>
    <property type="project" value="UniProtKB-UniRule"/>
</dbReference>
<dbReference type="GO" id="GO:0005840">
    <property type="term" value="C:ribosome"/>
    <property type="evidence" value="ECO:0007669"/>
    <property type="project" value="UniProtKB-KW"/>
</dbReference>
<sequence>MKNMPNKQKQDVVSNLVSALKERQSVVLVDYKGLTHRQLEDLRTKVTDAGGMLRIVKNKLFLIALKDLQLPLPQEALTGPTAVLFVPSTDPSPIKIIYDQGKALESLEIKWGIWEKELIDKSKVEQLATLPSRVELLAKVVGSLKSPQTRLVLSLKSNLQKLLIALDQIKQQKETNTA</sequence>
<evidence type="ECO:0000256" key="1">
    <source>
        <dbReference type="ARBA" id="ARBA00008889"/>
    </source>
</evidence>
<proteinExistence type="inferred from homology"/>
<keyword evidence="5" id="KW-0694">RNA-binding</keyword>
<comment type="subunit">
    <text evidence="5">Part of the ribosomal stalk of the 50S ribosomal subunit. The N-terminus interacts with L11 and the large rRNA to form the base of the stalk. The C-terminus forms an elongated spine to which L12 dimers bind in a sequential fashion forming a multimeric L10(L12)X complex.</text>
</comment>
<organism evidence="6 7">
    <name type="scientific">Candidatus Roizmanbacteria bacterium GW2011_GWB1_40_7</name>
    <dbReference type="NCBI Taxonomy" id="1618482"/>
    <lineage>
        <taxon>Bacteria</taxon>
        <taxon>Candidatus Roizmaniibacteriota</taxon>
    </lineage>
</organism>
<dbReference type="AlphaFoldDB" id="A0A0G0T1X6"/>
<dbReference type="EMBL" id="LBZM01000037">
    <property type="protein sequence ID" value="KKR71049.1"/>
    <property type="molecule type" value="Genomic_DNA"/>
</dbReference>
<dbReference type="HAMAP" id="MF_00362">
    <property type="entry name" value="Ribosomal_uL10"/>
    <property type="match status" value="1"/>
</dbReference>
<evidence type="ECO:0000256" key="3">
    <source>
        <dbReference type="ARBA" id="ARBA00023274"/>
    </source>
</evidence>
<dbReference type="PANTHER" id="PTHR11560">
    <property type="entry name" value="39S RIBOSOMAL PROTEIN L10, MITOCHONDRIAL"/>
    <property type="match status" value="1"/>
</dbReference>
<dbReference type="InterPro" id="IPR043141">
    <property type="entry name" value="Ribosomal_uL10-like_sf"/>
</dbReference>
<dbReference type="SUPFAM" id="SSF160369">
    <property type="entry name" value="Ribosomal protein L10-like"/>
    <property type="match status" value="1"/>
</dbReference>
<keyword evidence="2 5" id="KW-0689">Ribosomal protein</keyword>
<protein>
    <recommendedName>
        <fullName evidence="4 5">Large ribosomal subunit protein uL10</fullName>
    </recommendedName>
</protein>
<dbReference type="CDD" id="cd05797">
    <property type="entry name" value="Ribosomal_L10"/>
    <property type="match status" value="1"/>
</dbReference>
<comment type="caution">
    <text evidence="6">The sequence shown here is derived from an EMBL/GenBank/DDBJ whole genome shotgun (WGS) entry which is preliminary data.</text>
</comment>
<dbReference type="Gene3D" id="3.30.70.1730">
    <property type="match status" value="1"/>
</dbReference>
<dbReference type="Gene3D" id="6.10.250.290">
    <property type="match status" value="1"/>
</dbReference>
<dbReference type="GO" id="GO:0070180">
    <property type="term" value="F:large ribosomal subunit rRNA binding"/>
    <property type="evidence" value="ECO:0007669"/>
    <property type="project" value="UniProtKB-UniRule"/>
</dbReference>
<gene>
    <name evidence="5" type="primary">rplJ</name>
    <name evidence="6" type="ORF">UU14_C0037G0018</name>
</gene>
<dbReference type="InterPro" id="IPR047865">
    <property type="entry name" value="Ribosomal_uL10_bac_type"/>
</dbReference>
<accession>A0A0G0T1X6</accession>
<evidence type="ECO:0000313" key="7">
    <source>
        <dbReference type="Proteomes" id="UP000034664"/>
    </source>
</evidence>
<keyword evidence="5" id="KW-0699">rRNA-binding</keyword>
<evidence type="ECO:0000256" key="5">
    <source>
        <dbReference type="HAMAP-Rule" id="MF_00362"/>
    </source>
</evidence>
<name>A0A0G0T1X6_9BACT</name>
<evidence type="ECO:0000313" key="6">
    <source>
        <dbReference type="EMBL" id="KKR71049.1"/>
    </source>
</evidence>
<dbReference type="Proteomes" id="UP000034664">
    <property type="component" value="Unassembled WGS sequence"/>
</dbReference>
<comment type="function">
    <text evidence="5">Forms part of the ribosomal stalk, playing a central role in the interaction of the ribosome with GTP-bound translation factors.</text>
</comment>
<dbReference type="InterPro" id="IPR022973">
    <property type="entry name" value="Ribosomal_uL10_bac"/>
</dbReference>
<evidence type="ECO:0000256" key="2">
    <source>
        <dbReference type="ARBA" id="ARBA00022980"/>
    </source>
</evidence>
<dbReference type="Pfam" id="PF00466">
    <property type="entry name" value="Ribosomal_L10"/>
    <property type="match status" value="1"/>
</dbReference>
<keyword evidence="3 5" id="KW-0687">Ribonucleoprotein</keyword>
<reference evidence="6 7" key="1">
    <citation type="journal article" date="2015" name="Nature">
        <title>rRNA introns, odd ribosomes, and small enigmatic genomes across a large radiation of phyla.</title>
        <authorList>
            <person name="Brown C.T."/>
            <person name="Hug L.A."/>
            <person name="Thomas B.C."/>
            <person name="Sharon I."/>
            <person name="Castelle C.J."/>
            <person name="Singh A."/>
            <person name="Wilkins M.J."/>
            <person name="Williams K.H."/>
            <person name="Banfield J.F."/>
        </authorList>
    </citation>
    <scope>NUCLEOTIDE SEQUENCE [LARGE SCALE GENOMIC DNA]</scope>
</reference>
<evidence type="ECO:0000256" key="4">
    <source>
        <dbReference type="ARBA" id="ARBA00035202"/>
    </source>
</evidence>
<comment type="similarity">
    <text evidence="1 5">Belongs to the universal ribosomal protein uL10 family.</text>
</comment>
<dbReference type="NCBIfam" id="NF000955">
    <property type="entry name" value="PRK00099.1-1"/>
    <property type="match status" value="1"/>
</dbReference>